<keyword evidence="5" id="KW-1185">Reference proteome</keyword>
<feature type="compositionally biased region" description="Low complexity" evidence="2">
    <location>
        <begin position="82"/>
        <end position="96"/>
    </location>
</feature>
<gene>
    <name evidence="4" type="ORF">P4R38_06620</name>
</gene>
<dbReference type="InterPro" id="IPR042001">
    <property type="entry name" value="Sortase_F"/>
</dbReference>
<protein>
    <submittedName>
        <fullName evidence="4">Class F sortase</fullName>
    </submittedName>
</protein>
<comment type="caution">
    <text evidence="4">The sequence shown here is derived from an EMBL/GenBank/DDBJ whole genome shotgun (WGS) entry which is preliminary data.</text>
</comment>
<feature type="chain" id="PRO_5046902146" evidence="3">
    <location>
        <begin position="25"/>
        <end position="254"/>
    </location>
</feature>
<feature type="compositionally biased region" description="Polar residues" evidence="2">
    <location>
        <begin position="60"/>
        <end position="81"/>
    </location>
</feature>
<evidence type="ECO:0000256" key="3">
    <source>
        <dbReference type="SAM" id="SignalP"/>
    </source>
</evidence>
<reference evidence="4 5" key="1">
    <citation type="submission" date="2023-03" db="EMBL/GenBank/DDBJ databases">
        <title>YIM 133296 draft genome.</title>
        <authorList>
            <person name="Xiong L."/>
        </authorList>
    </citation>
    <scope>NUCLEOTIDE SEQUENCE [LARGE SCALE GENOMIC DNA]</scope>
    <source>
        <strain evidence="4 5">YIM 133296</strain>
    </source>
</reference>
<organism evidence="4 5">
    <name type="scientific">Luteipulveratus flavus</name>
    <dbReference type="NCBI Taxonomy" id="3031728"/>
    <lineage>
        <taxon>Bacteria</taxon>
        <taxon>Bacillati</taxon>
        <taxon>Actinomycetota</taxon>
        <taxon>Actinomycetes</taxon>
        <taxon>Micrococcales</taxon>
        <taxon>Dermacoccaceae</taxon>
        <taxon>Luteipulveratus</taxon>
    </lineage>
</organism>
<keyword evidence="3" id="KW-0732">Signal</keyword>
<dbReference type="InterPro" id="IPR005754">
    <property type="entry name" value="Sortase"/>
</dbReference>
<dbReference type="Proteomes" id="UP001528912">
    <property type="component" value="Unassembled WGS sequence"/>
</dbReference>
<dbReference type="RefSeq" id="WP_277191534.1">
    <property type="nucleotide sequence ID" value="NZ_JAROAV010000023.1"/>
</dbReference>
<evidence type="ECO:0000256" key="1">
    <source>
        <dbReference type="ARBA" id="ARBA00022801"/>
    </source>
</evidence>
<sequence>MARRRVRAYAVGLALAITLTPALTGCASGGSSGSPAAGPTSTSATTTGGAAPSPTPTPRRSLSVSVPQAAQEQSSPGAPQGSTASASAARTARPAASQRLTFVPTHIVLRGAHEATIEQADTTSAGDLDLPTRSGQVGWWRSGALAGEEFGTVVVAGHIDTPTGGVGFFADLLRSRPGDEIRLEGDGLAQRYRVTAVHDIVKASLSGRSDTFTQSGPGRLVLITCTGTFDHSTGHYDQNRLVFADPVGLATPVR</sequence>
<keyword evidence="1" id="KW-0378">Hydrolase</keyword>
<feature type="compositionally biased region" description="Low complexity" evidence="2">
    <location>
        <begin position="33"/>
        <end position="52"/>
    </location>
</feature>
<feature type="signal peptide" evidence="3">
    <location>
        <begin position="1"/>
        <end position="24"/>
    </location>
</feature>
<accession>A0ABT6C530</accession>
<name>A0ABT6C530_9MICO</name>
<evidence type="ECO:0000313" key="5">
    <source>
        <dbReference type="Proteomes" id="UP001528912"/>
    </source>
</evidence>
<feature type="region of interest" description="Disordered" evidence="2">
    <location>
        <begin position="25"/>
        <end position="96"/>
    </location>
</feature>
<dbReference type="InterPro" id="IPR023365">
    <property type="entry name" value="Sortase_dom-sf"/>
</dbReference>
<proteinExistence type="predicted"/>
<dbReference type="Pfam" id="PF04203">
    <property type="entry name" value="Sortase"/>
    <property type="match status" value="1"/>
</dbReference>
<dbReference type="SUPFAM" id="SSF63817">
    <property type="entry name" value="Sortase"/>
    <property type="match status" value="1"/>
</dbReference>
<evidence type="ECO:0000256" key="2">
    <source>
        <dbReference type="SAM" id="MobiDB-lite"/>
    </source>
</evidence>
<dbReference type="Gene3D" id="2.40.260.10">
    <property type="entry name" value="Sortase"/>
    <property type="match status" value="1"/>
</dbReference>
<evidence type="ECO:0000313" key="4">
    <source>
        <dbReference type="EMBL" id="MDF8263910.1"/>
    </source>
</evidence>
<dbReference type="CDD" id="cd05829">
    <property type="entry name" value="Sortase_F"/>
    <property type="match status" value="1"/>
</dbReference>
<dbReference type="EMBL" id="JAROAV010000023">
    <property type="protein sequence ID" value="MDF8263910.1"/>
    <property type="molecule type" value="Genomic_DNA"/>
</dbReference>
<dbReference type="PROSITE" id="PS51257">
    <property type="entry name" value="PROKAR_LIPOPROTEIN"/>
    <property type="match status" value="1"/>
</dbReference>